<evidence type="ECO:0000313" key="3">
    <source>
        <dbReference type="Proteomes" id="UP000299102"/>
    </source>
</evidence>
<gene>
    <name evidence="2" type="ORF">EVAR_32378_1</name>
</gene>
<reference evidence="2 3" key="1">
    <citation type="journal article" date="2019" name="Commun. Biol.">
        <title>The bagworm genome reveals a unique fibroin gene that provides high tensile strength.</title>
        <authorList>
            <person name="Kono N."/>
            <person name="Nakamura H."/>
            <person name="Ohtoshi R."/>
            <person name="Tomita M."/>
            <person name="Numata K."/>
            <person name="Arakawa K."/>
        </authorList>
    </citation>
    <scope>NUCLEOTIDE SEQUENCE [LARGE SCALE GENOMIC DNA]</scope>
</reference>
<accession>A0A4C1VKC9</accession>
<keyword evidence="3" id="KW-1185">Reference proteome</keyword>
<organism evidence="2 3">
    <name type="scientific">Eumeta variegata</name>
    <name type="common">Bagworm moth</name>
    <name type="synonym">Eumeta japonica</name>
    <dbReference type="NCBI Taxonomy" id="151549"/>
    <lineage>
        <taxon>Eukaryota</taxon>
        <taxon>Metazoa</taxon>
        <taxon>Ecdysozoa</taxon>
        <taxon>Arthropoda</taxon>
        <taxon>Hexapoda</taxon>
        <taxon>Insecta</taxon>
        <taxon>Pterygota</taxon>
        <taxon>Neoptera</taxon>
        <taxon>Endopterygota</taxon>
        <taxon>Lepidoptera</taxon>
        <taxon>Glossata</taxon>
        <taxon>Ditrysia</taxon>
        <taxon>Tineoidea</taxon>
        <taxon>Psychidae</taxon>
        <taxon>Oiketicinae</taxon>
        <taxon>Eumeta</taxon>
    </lineage>
</organism>
<dbReference type="EMBL" id="BGZK01000355">
    <property type="protein sequence ID" value="GBP38862.1"/>
    <property type="molecule type" value="Genomic_DNA"/>
</dbReference>
<proteinExistence type="predicted"/>
<protein>
    <submittedName>
        <fullName evidence="2">Uncharacterized protein</fullName>
    </submittedName>
</protein>
<dbReference type="AlphaFoldDB" id="A0A4C1VKC9"/>
<evidence type="ECO:0000313" key="2">
    <source>
        <dbReference type="EMBL" id="GBP38862.1"/>
    </source>
</evidence>
<sequence length="87" mass="9567">MISVTTPVQNSIIQCKDVLARRVARERKQLCIKSASDLCARDQSYGSPTLVQPHPTELKSSRSPSDPNGAGTHFDRPVNVPHTRARS</sequence>
<evidence type="ECO:0000256" key="1">
    <source>
        <dbReference type="SAM" id="MobiDB-lite"/>
    </source>
</evidence>
<feature type="region of interest" description="Disordered" evidence="1">
    <location>
        <begin position="42"/>
        <end position="87"/>
    </location>
</feature>
<name>A0A4C1VKC9_EUMVA</name>
<dbReference type="Proteomes" id="UP000299102">
    <property type="component" value="Unassembled WGS sequence"/>
</dbReference>
<comment type="caution">
    <text evidence="2">The sequence shown here is derived from an EMBL/GenBank/DDBJ whole genome shotgun (WGS) entry which is preliminary data.</text>
</comment>